<dbReference type="InterPro" id="IPR036648">
    <property type="entry name" value="CN_Hdrase_a/SCN_Hdrase_g_sf"/>
</dbReference>
<dbReference type="GO" id="GO:0046914">
    <property type="term" value="F:transition metal ion binding"/>
    <property type="evidence" value="ECO:0007669"/>
    <property type="project" value="InterPro"/>
</dbReference>
<reference evidence="1 2" key="1">
    <citation type="journal article" date="2014" name="Genome Announc.">
        <title>Genome Sequence of Gammaproteobacterial Pseudohaliea rubra Type Strain DSM 19751, Isolated from Coastal Seawater of the Mediterranean Sea.</title>
        <authorList>
            <person name="Spring S."/>
            <person name="Fiebig A."/>
            <person name="Riedel T."/>
            <person name="Goker M."/>
            <person name="Klenk H.P."/>
        </authorList>
    </citation>
    <scope>NUCLEOTIDE SEQUENCE [LARGE SCALE GENOMIC DNA]</scope>
    <source>
        <strain evidence="1 2">DSM 19751</strain>
    </source>
</reference>
<dbReference type="GO" id="GO:0003824">
    <property type="term" value="F:catalytic activity"/>
    <property type="evidence" value="ECO:0007669"/>
    <property type="project" value="InterPro"/>
</dbReference>
<organism evidence="1 2">
    <name type="scientific">Pseudohaliea rubra DSM 19751</name>
    <dbReference type="NCBI Taxonomy" id="1265313"/>
    <lineage>
        <taxon>Bacteria</taxon>
        <taxon>Pseudomonadati</taxon>
        <taxon>Pseudomonadota</taxon>
        <taxon>Gammaproteobacteria</taxon>
        <taxon>Cellvibrionales</taxon>
        <taxon>Halieaceae</taxon>
        <taxon>Pseudohaliea</taxon>
    </lineage>
</organism>
<evidence type="ECO:0000313" key="1">
    <source>
        <dbReference type="EMBL" id="KGE03275.1"/>
    </source>
</evidence>
<dbReference type="Proteomes" id="UP000029640">
    <property type="component" value="Unassembled WGS sequence"/>
</dbReference>
<proteinExistence type="predicted"/>
<dbReference type="EMBL" id="AUVB01000061">
    <property type="protein sequence ID" value="KGE03275.1"/>
    <property type="molecule type" value="Genomic_DNA"/>
</dbReference>
<keyword evidence="2" id="KW-1185">Reference proteome</keyword>
<sequence>MLEEALDCALPEDFTVQVVENRGADLSVVLPDVAAAEEALSDEDLEAVAGGMFCLASCAASCAVTSTDSVGVPGIGGAVCL</sequence>
<evidence type="ECO:0000313" key="2">
    <source>
        <dbReference type="Proteomes" id="UP000029640"/>
    </source>
</evidence>
<gene>
    <name evidence="1" type="ORF">HRUBRA_02140</name>
</gene>
<dbReference type="HOGENOM" id="CLU_2569119_0_0_6"/>
<comment type="caution">
    <text evidence="1">The sequence shown here is derived from an EMBL/GenBank/DDBJ whole genome shotgun (WGS) entry which is preliminary data.</text>
</comment>
<dbReference type="AlphaFoldDB" id="A0A095VPG8"/>
<name>A0A095VPG8_9GAMM</name>
<accession>A0A095VPG8</accession>
<protein>
    <submittedName>
        <fullName evidence="1">Uncharacterized protein</fullName>
    </submittedName>
</protein>
<dbReference type="SUPFAM" id="SSF56209">
    <property type="entry name" value="Nitrile hydratase alpha chain"/>
    <property type="match status" value="1"/>
</dbReference>